<comment type="function">
    <text evidence="11">Catalyzes the phosphorylation of the hydroxyl group of 4-methyl-5-beta-hydroxyethylthiazole (THZ).</text>
</comment>
<dbReference type="InterPro" id="IPR000417">
    <property type="entry name" value="Hyethyz_kinase"/>
</dbReference>
<evidence type="ECO:0000256" key="2">
    <source>
        <dbReference type="ARBA" id="ARBA00001946"/>
    </source>
</evidence>
<dbReference type="AlphaFoldDB" id="A0A5R9J300"/>
<evidence type="ECO:0000256" key="5">
    <source>
        <dbReference type="ARBA" id="ARBA00022723"/>
    </source>
</evidence>
<evidence type="ECO:0000256" key="6">
    <source>
        <dbReference type="ARBA" id="ARBA00022741"/>
    </source>
</evidence>
<organism evidence="12 13">
    <name type="scientific">Lichenicoccus roseus</name>
    <dbReference type="NCBI Taxonomy" id="2683649"/>
    <lineage>
        <taxon>Bacteria</taxon>
        <taxon>Pseudomonadati</taxon>
        <taxon>Pseudomonadota</taxon>
        <taxon>Alphaproteobacteria</taxon>
        <taxon>Acetobacterales</taxon>
        <taxon>Acetobacteraceae</taxon>
        <taxon>Lichenicoccus</taxon>
    </lineage>
</organism>
<keyword evidence="6 11" id="KW-0547">Nucleotide-binding</keyword>
<accession>A0A5R9J300</accession>
<dbReference type="Pfam" id="PF02110">
    <property type="entry name" value="HK"/>
    <property type="match status" value="1"/>
</dbReference>
<feature type="binding site" evidence="11">
    <location>
        <position position="127"/>
    </location>
    <ligand>
        <name>ATP</name>
        <dbReference type="ChEBI" id="CHEBI:30616"/>
    </ligand>
</feature>
<evidence type="ECO:0000256" key="3">
    <source>
        <dbReference type="ARBA" id="ARBA00004868"/>
    </source>
</evidence>
<keyword evidence="13" id="KW-1185">Reference proteome</keyword>
<dbReference type="NCBIfam" id="NF006830">
    <property type="entry name" value="PRK09355.1"/>
    <property type="match status" value="1"/>
</dbReference>
<evidence type="ECO:0000313" key="13">
    <source>
        <dbReference type="Proteomes" id="UP000305654"/>
    </source>
</evidence>
<protein>
    <recommendedName>
        <fullName evidence="11">Hydroxyethylthiazole kinase</fullName>
        <ecNumber evidence="11">2.7.1.50</ecNumber>
    </recommendedName>
    <alternativeName>
        <fullName evidence="11">4-methyl-5-beta-hydroxyethylthiazole kinase</fullName>
        <shortName evidence="11">TH kinase</shortName>
        <shortName evidence="11">Thz kinase</shortName>
    </alternativeName>
</protein>
<keyword evidence="4 11" id="KW-0808">Transferase</keyword>
<dbReference type="GO" id="GO:0004417">
    <property type="term" value="F:hydroxyethylthiazole kinase activity"/>
    <property type="evidence" value="ECO:0007669"/>
    <property type="project" value="UniProtKB-UniRule"/>
</dbReference>
<dbReference type="GO" id="GO:0009229">
    <property type="term" value="P:thiamine diphosphate biosynthetic process"/>
    <property type="evidence" value="ECO:0007669"/>
    <property type="project" value="UniProtKB-UniRule"/>
</dbReference>
<dbReference type="GO" id="GO:0005524">
    <property type="term" value="F:ATP binding"/>
    <property type="evidence" value="ECO:0007669"/>
    <property type="project" value="UniProtKB-UniRule"/>
</dbReference>
<evidence type="ECO:0000256" key="8">
    <source>
        <dbReference type="ARBA" id="ARBA00022840"/>
    </source>
</evidence>
<dbReference type="EMBL" id="VCDI01000004">
    <property type="protein sequence ID" value="TLU72005.1"/>
    <property type="molecule type" value="Genomic_DNA"/>
</dbReference>
<feature type="binding site" evidence="11">
    <location>
        <position position="52"/>
    </location>
    <ligand>
        <name>substrate</name>
    </ligand>
</feature>
<feature type="binding site" evidence="11">
    <location>
        <position position="179"/>
    </location>
    <ligand>
        <name>ATP</name>
        <dbReference type="ChEBI" id="CHEBI:30616"/>
    </ligand>
</feature>
<dbReference type="EC" id="2.7.1.50" evidence="11"/>
<dbReference type="PRINTS" id="PR01099">
    <property type="entry name" value="HYETHTZKNASE"/>
</dbReference>
<keyword evidence="8 11" id="KW-0067">ATP-binding</keyword>
<dbReference type="Proteomes" id="UP000305654">
    <property type="component" value="Unassembled WGS sequence"/>
</dbReference>
<comment type="pathway">
    <text evidence="3 11">Cofactor biosynthesis; thiamine diphosphate biosynthesis; 4-methyl-5-(2-phosphoethyl)-thiazole from 5-(2-hydroxyethyl)-4-methylthiazole: step 1/1.</text>
</comment>
<gene>
    <name evidence="11 12" type="primary">thiM</name>
    <name evidence="12" type="ORF">FE263_12765</name>
</gene>
<dbReference type="Gene3D" id="3.40.1190.20">
    <property type="match status" value="1"/>
</dbReference>
<dbReference type="GO" id="GO:0000287">
    <property type="term" value="F:magnesium ion binding"/>
    <property type="evidence" value="ECO:0007669"/>
    <property type="project" value="UniProtKB-UniRule"/>
</dbReference>
<comment type="similarity">
    <text evidence="11">Belongs to the Thz kinase family.</text>
</comment>
<evidence type="ECO:0000256" key="9">
    <source>
        <dbReference type="ARBA" id="ARBA00022842"/>
    </source>
</evidence>
<reference evidence="12 13" key="1">
    <citation type="submission" date="2019-05" db="EMBL/GenBank/DDBJ databases">
        <authorList>
            <person name="Pankratov T."/>
            <person name="Grouzdev D."/>
        </authorList>
    </citation>
    <scope>NUCLEOTIDE SEQUENCE [LARGE SCALE GENOMIC DNA]</scope>
    <source>
        <strain evidence="12 13">KEBCLARHB70R</strain>
    </source>
</reference>
<dbReference type="RefSeq" id="WP_138326413.1">
    <property type="nucleotide sequence ID" value="NZ_VCDI01000004.1"/>
</dbReference>
<evidence type="ECO:0000256" key="10">
    <source>
        <dbReference type="ARBA" id="ARBA00022977"/>
    </source>
</evidence>
<evidence type="ECO:0000256" key="7">
    <source>
        <dbReference type="ARBA" id="ARBA00022777"/>
    </source>
</evidence>
<keyword evidence="9 11" id="KW-0460">Magnesium</keyword>
<proteinExistence type="inferred from homology"/>
<name>A0A5R9J300_9PROT</name>
<dbReference type="CDD" id="cd01170">
    <property type="entry name" value="THZ_kinase"/>
    <property type="match status" value="1"/>
</dbReference>
<feature type="binding site" evidence="11">
    <location>
        <position position="206"/>
    </location>
    <ligand>
        <name>substrate</name>
    </ligand>
</feature>
<dbReference type="OrthoDB" id="8909021at2"/>
<keyword evidence="7 11" id="KW-0418">Kinase</keyword>
<dbReference type="InterPro" id="IPR029056">
    <property type="entry name" value="Ribokinase-like"/>
</dbReference>
<keyword evidence="10 11" id="KW-0784">Thiamine biosynthesis</keyword>
<comment type="catalytic activity">
    <reaction evidence="1 11">
        <text>5-(2-hydroxyethyl)-4-methylthiazole + ATP = 4-methyl-5-(2-phosphooxyethyl)-thiazole + ADP + H(+)</text>
        <dbReference type="Rhea" id="RHEA:24212"/>
        <dbReference type="ChEBI" id="CHEBI:15378"/>
        <dbReference type="ChEBI" id="CHEBI:17957"/>
        <dbReference type="ChEBI" id="CHEBI:30616"/>
        <dbReference type="ChEBI" id="CHEBI:58296"/>
        <dbReference type="ChEBI" id="CHEBI:456216"/>
        <dbReference type="EC" id="2.7.1.50"/>
    </reaction>
</comment>
<dbReference type="PIRSF" id="PIRSF000513">
    <property type="entry name" value="Thz_kinase"/>
    <property type="match status" value="1"/>
</dbReference>
<dbReference type="UniPathway" id="UPA00060">
    <property type="reaction ID" value="UER00139"/>
</dbReference>
<comment type="caution">
    <text evidence="12">The sequence shown here is derived from an EMBL/GenBank/DDBJ whole genome shotgun (WGS) entry which is preliminary data.</text>
</comment>
<dbReference type="HAMAP" id="MF_00228">
    <property type="entry name" value="Thz_kinase"/>
    <property type="match status" value="1"/>
</dbReference>
<evidence type="ECO:0000256" key="4">
    <source>
        <dbReference type="ARBA" id="ARBA00022679"/>
    </source>
</evidence>
<evidence type="ECO:0000256" key="1">
    <source>
        <dbReference type="ARBA" id="ARBA00001771"/>
    </source>
</evidence>
<evidence type="ECO:0000313" key="12">
    <source>
        <dbReference type="EMBL" id="TLU72005.1"/>
    </source>
</evidence>
<dbReference type="SUPFAM" id="SSF53613">
    <property type="entry name" value="Ribokinase-like"/>
    <property type="match status" value="1"/>
</dbReference>
<dbReference type="GO" id="GO:0009228">
    <property type="term" value="P:thiamine biosynthetic process"/>
    <property type="evidence" value="ECO:0007669"/>
    <property type="project" value="UniProtKB-KW"/>
</dbReference>
<comment type="cofactor">
    <cofactor evidence="2 11">
        <name>Mg(2+)</name>
        <dbReference type="ChEBI" id="CHEBI:18420"/>
    </cofactor>
</comment>
<evidence type="ECO:0000256" key="11">
    <source>
        <dbReference type="HAMAP-Rule" id="MF_00228"/>
    </source>
</evidence>
<keyword evidence="5 11" id="KW-0479">Metal-binding</keyword>
<sequence length="280" mass="28014">MSLPAHEPTPATIGALLSTLRARTPLVHSITNLVVTNSTANALLALGASPAMVEGGEEVEEFAAVAGALVINLGTMDEARAQAMRLAAAAARTAGTPWILDPVAVGVLSYRSRIAVELLQHGPAVVRGNASEIRAIAGMLGIADQAGGGRGVDSTLQSDAAREAAGALARHLHCVVVVSGAVDYVTDGAITAAISNGDAMMSRVTGLGCTATALIGACLAVTPDPLTAAVAGMVFTGLAGEMAAELASGPGTLQVALIDALYIMDADLVARRAHLVVRGG</sequence>